<gene>
    <name evidence="2" type="ORF">Oscil6304_4465</name>
</gene>
<keyword evidence="1" id="KW-0472">Membrane</keyword>
<feature type="transmembrane region" description="Helical" evidence="1">
    <location>
        <begin position="16"/>
        <end position="36"/>
    </location>
</feature>
<evidence type="ECO:0000256" key="1">
    <source>
        <dbReference type="SAM" id="Phobius"/>
    </source>
</evidence>
<sequence length="54" mass="5929">MTSVGEKKPLQYQTNLAFSIALALLGFADIITIHGSRGFEQFFAKMRIAAGDRP</sequence>
<keyword evidence="1" id="KW-1133">Transmembrane helix</keyword>
<dbReference type="KEGG" id="oac:Oscil6304_4465"/>
<name>K9TNL0_9CYAN</name>
<dbReference type="EMBL" id="CP003607">
    <property type="protein sequence ID" value="AFY83983.1"/>
    <property type="molecule type" value="Genomic_DNA"/>
</dbReference>
<accession>K9TNL0</accession>
<dbReference type="AlphaFoldDB" id="K9TNL0"/>
<evidence type="ECO:0000313" key="3">
    <source>
        <dbReference type="Proteomes" id="UP000010367"/>
    </source>
</evidence>
<proteinExistence type="predicted"/>
<protein>
    <submittedName>
        <fullName evidence="2">Uncharacterized protein</fullName>
    </submittedName>
</protein>
<evidence type="ECO:0000313" key="2">
    <source>
        <dbReference type="EMBL" id="AFY83983.1"/>
    </source>
</evidence>
<dbReference type="HOGENOM" id="CLU_3046015_0_0_3"/>
<dbReference type="InParanoid" id="K9TNL0"/>
<keyword evidence="1" id="KW-0812">Transmembrane</keyword>
<keyword evidence="3" id="KW-1185">Reference proteome</keyword>
<organism evidence="2 3">
    <name type="scientific">Oscillatoria acuminata PCC 6304</name>
    <dbReference type="NCBI Taxonomy" id="56110"/>
    <lineage>
        <taxon>Bacteria</taxon>
        <taxon>Bacillati</taxon>
        <taxon>Cyanobacteriota</taxon>
        <taxon>Cyanophyceae</taxon>
        <taxon>Oscillatoriophycideae</taxon>
        <taxon>Oscillatoriales</taxon>
        <taxon>Oscillatoriaceae</taxon>
        <taxon>Oscillatoria</taxon>
    </lineage>
</organism>
<dbReference type="Proteomes" id="UP000010367">
    <property type="component" value="Chromosome"/>
</dbReference>
<dbReference type="eggNOG" id="ENOG502ZIZZ">
    <property type="taxonomic scope" value="Bacteria"/>
</dbReference>
<reference evidence="2 3" key="1">
    <citation type="submission" date="2012-06" db="EMBL/GenBank/DDBJ databases">
        <title>Finished chromosome of genome of Oscillatoria acuminata PCC 6304.</title>
        <authorList>
            <consortium name="US DOE Joint Genome Institute"/>
            <person name="Gugger M."/>
            <person name="Coursin T."/>
            <person name="Rippka R."/>
            <person name="Tandeau De Marsac N."/>
            <person name="Huntemann M."/>
            <person name="Wei C.-L."/>
            <person name="Han J."/>
            <person name="Detter J.C."/>
            <person name="Han C."/>
            <person name="Tapia R."/>
            <person name="Davenport K."/>
            <person name="Daligault H."/>
            <person name="Erkkila T."/>
            <person name="Gu W."/>
            <person name="Munk A.C.C."/>
            <person name="Teshima H."/>
            <person name="Xu Y."/>
            <person name="Chain P."/>
            <person name="Chen A."/>
            <person name="Krypides N."/>
            <person name="Mavromatis K."/>
            <person name="Markowitz V."/>
            <person name="Szeto E."/>
            <person name="Ivanova N."/>
            <person name="Mikhailova N."/>
            <person name="Ovchinnikova G."/>
            <person name="Pagani I."/>
            <person name="Pati A."/>
            <person name="Goodwin L."/>
            <person name="Peters L."/>
            <person name="Pitluck S."/>
            <person name="Woyke T."/>
            <person name="Kerfeld C."/>
        </authorList>
    </citation>
    <scope>NUCLEOTIDE SEQUENCE [LARGE SCALE GENOMIC DNA]</scope>
    <source>
        <strain evidence="2 3">PCC 6304</strain>
    </source>
</reference>